<dbReference type="STRING" id="1182545.A0A072NVT4"/>
<dbReference type="RefSeq" id="XP_013254296.1">
    <property type="nucleotide sequence ID" value="XM_013398842.1"/>
</dbReference>
<dbReference type="EMBL" id="AMGV01000022">
    <property type="protein sequence ID" value="KEF51706.1"/>
    <property type="molecule type" value="Genomic_DNA"/>
</dbReference>
<protein>
    <recommendedName>
        <fullName evidence="5">3-oxoacyl-[acyl-carrier protein] reductase</fullName>
    </recommendedName>
</protein>
<name>A0A072NVT4_9EURO</name>
<dbReference type="PRINTS" id="PR00081">
    <property type="entry name" value="GDHRDH"/>
</dbReference>
<dbReference type="HOGENOM" id="CLU_010194_8_0_1"/>
<dbReference type="PANTHER" id="PTHR42760">
    <property type="entry name" value="SHORT-CHAIN DEHYDROGENASES/REDUCTASES FAMILY MEMBER"/>
    <property type="match status" value="1"/>
</dbReference>
<dbReference type="Proteomes" id="UP000027920">
    <property type="component" value="Unassembled WGS sequence"/>
</dbReference>
<keyword evidence="4" id="KW-1185">Reference proteome</keyword>
<accession>A0A072NVT4</accession>
<gene>
    <name evidence="3" type="ORF">A1O9_12341</name>
</gene>
<dbReference type="Pfam" id="PF00106">
    <property type="entry name" value="adh_short"/>
    <property type="match status" value="1"/>
</dbReference>
<evidence type="ECO:0008006" key="5">
    <source>
        <dbReference type="Google" id="ProtNLM"/>
    </source>
</evidence>
<dbReference type="OrthoDB" id="1933717at2759"/>
<dbReference type="Gene3D" id="3.40.50.720">
    <property type="entry name" value="NAD(P)-binding Rossmann-like Domain"/>
    <property type="match status" value="1"/>
</dbReference>
<reference evidence="3 4" key="1">
    <citation type="submission" date="2013-03" db="EMBL/GenBank/DDBJ databases">
        <title>The Genome Sequence of Exophiala aquamarina CBS 119918.</title>
        <authorList>
            <consortium name="The Broad Institute Genomics Platform"/>
            <person name="Cuomo C."/>
            <person name="de Hoog S."/>
            <person name="Gorbushina A."/>
            <person name="Walker B."/>
            <person name="Young S.K."/>
            <person name="Zeng Q."/>
            <person name="Gargeya S."/>
            <person name="Fitzgerald M."/>
            <person name="Haas B."/>
            <person name="Abouelleil A."/>
            <person name="Allen A.W."/>
            <person name="Alvarado L."/>
            <person name="Arachchi H.M."/>
            <person name="Berlin A.M."/>
            <person name="Chapman S.B."/>
            <person name="Gainer-Dewar J."/>
            <person name="Goldberg J."/>
            <person name="Griggs A."/>
            <person name="Gujja S."/>
            <person name="Hansen M."/>
            <person name="Howarth C."/>
            <person name="Imamovic A."/>
            <person name="Ireland A."/>
            <person name="Larimer J."/>
            <person name="McCowan C."/>
            <person name="Murphy C."/>
            <person name="Pearson M."/>
            <person name="Poon T.W."/>
            <person name="Priest M."/>
            <person name="Roberts A."/>
            <person name="Saif S."/>
            <person name="Shea T."/>
            <person name="Sisk P."/>
            <person name="Sykes S."/>
            <person name="Wortman J."/>
            <person name="Nusbaum C."/>
            <person name="Birren B."/>
        </authorList>
    </citation>
    <scope>NUCLEOTIDE SEQUENCE [LARGE SCALE GENOMIC DNA]</scope>
    <source>
        <strain evidence="3 4">CBS 119918</strain>
    </source>
</reference>
<evidence type="ECO:0000256" key="2">
    <source>
        <dbReference type="ARBA" id="ARBA00023002"/>
    </source>
</evidence>
<organism evidence="3 4">
    <name type="scientific">Exophiala aquamarina CBS 119918</name>
    <dbReference type="NCBI Taxonomy" id="1182545"/>
    <lineage>
        <taxon>Eukaryota</taxon>
        <taxon>Fungi</taxon>
        <taxon>Dikarya</taxon>
        <taxon>Ascomycota</taxon>
        <taxon>Pezizomycotina</taxon>
        <taxon>Eurotiomycetes</taxon>
        <taxon>Chaetothyriomycetidae</taxon>
        <taxon>Chaetothyriales</taxon>
        <taxon>Herpotrichiellaceae</taxon>
        <taxon>Exophiala</taxon>
    </lineage>
</organism>
<comment type="similarity">
    <text evidence="1">Belongs to the short-chain dehydrogenases/reductases (SDR) family.</text>
</comment>
<evidence type="ECO:0000256" key="1">
    <source>
        <dbReference type="ARBA" id="ARBA00006484"/>
    </source>
</evidence>
<dbReference type="CDD" id="cd05233">
    <property type="entry name" value="SDR_c"/>
    <property type="match status" value="1"/>
</dbReference>
<dbReference type="GO" id="GO:0016616">
    <property type="term" value="F:oxidoreductase activity, acting on the CH-OH group of donors, NAD or NADP as acceptor"/>
    <property type="evidence" value="ECO:0007669"/>
    <property type="project" value="TreeGrafter"/>
</dbReference>
<dbReference type="SUPFAM" id="SSF51735">
    <property type="entry name" value="NAD(P)-binding Rossmann-fold domains"/>
    <property type="match status" value="1"/>
</dbReference>
<dbReference type="PANTHER" id="PTHR42760:SF37">
    <property type="entry name" value="CLAVALDEHYDE DEHYDROGENASE"/>
    <property type="match status" value="1"/>
</dbReference>
<evidence type="ECO:0000313" key="4">
    <source>
        <dbReference type="Proteomes" id="UP000027920"/>
    </source>
</evidence>
<keyword evidence="2" id="KW-0560">Oxidoreductase</keyword>
<dbReference type="VEuPathDB" id="FungiDB:A1O9_12341"/>
<dbReference type="AlphaFoldDB" id="A0A072NVT4"/>
<dbReference type="InterPro" id="IPR036291">
    <property type="entry name" value="NAD(P)-bd_dom_sf"/>
</dbReference>
<sequence>MNKRSEGFLGGLHDCYFETDPRVNAGLAQRLIGKNVVIAGAGRGVGRACAELLSHGKLKSLSITALEQDEIDETAKICKNNDPDLRIKTGAFDVQDPVAVKQFLEEADHEFDGLDVVLMNAGRPPQWLPTAEGDPEIWWDTVGVSLRGAYNFSRYALPIMQKKHGGRIIFTSSAGAHANQGISSYIAAKLAMIRLAEIIHVENFKDHNIKAFAIHPGAIQTRFYHDFKDQAEGRTNERSYIVPGAEGEDKSAQAALKFLDQGTFDTPYMAAGMVSVLSGGQLDFMSGRYVDCSTKIEDYLEQHESIIKEDLYRIRLNAGEGKMIPFVDF</sequence>
<proteinExistence type="inferred from homology"/>
<comment type="caution">
    <text evidence="3">The sequence shown here is derived from an EMBL/GenBank/DDBJ whole genome shotgun (WGS) entry which is preliminary data.</text>
</comment>
<dbReference type="InterPro" id="IPR002347">
    <property type="entry name" value="SDR_fam"/>
</dbReference>
<evidence type="ECO:0000313" key="3">
    <source>
        <dbReference type="EMBL" id="KEF51706.1"/>
    </source>
</evidence>
<dbReference type="GeneID" id="25287235"/>